<feature type="compositionally biased region" description="Basic and acidic residues" evidence="1">
    <location>
        <begin position="67"/>
        <end position="76"/>
    </location>
</feature>
<accession>A0A9N9JGY7</accession>
<gene>
    <name evidence="2" type="ORF">DERYTH_LOCUS19390</name>
</gene>
<feature type="region of interest" description="Disordered" evidence="1">
    <location>
        <begin position="1"/>
        <end position="40"/>
    </location>
</feature>
<protein>
    <submittedName>
        <fullName evidence="2">18396_t:CDS:1</fullName>
    </submittedName>
</protein>
<organism evidence="2 3">
    <name type="scientific">Dentiscutata erythropus</name>
    <dbReference type="NCBI Taxonomy" id="1348616"/>
    <lineage>
        <taxon>Eukaryota</taxon>
        <taxon>Fungi</taxon>
        <taxon>Fungi incertae sedis</taxon>
        <taxon>Mucoromycota</taxon>
        <taxon>Glomeromycotina</taxon>
        <taxon>Glomeromycetes</taxon>
        <taxon>Diversisporales</taxon>
        <taxon>Gigasporaceae</taxon>
        <taxon>Dentiscutata</taxon>
    </lineage>
</organism>
<name>A0A9N9JGY7_9GLOM</name>
<sequence>MTTSTKSYQDKRHEDISTKEEKGDQEQKDECNDIPILDDGEIVEDVKNVFIKKRKCGNDENDEEEPLHEKQSDKYN</sequence>
<feature type="region of interest" description="Disordered" evidence="1">
    <location>
        <begin position="54"/>
        <end position="76"/>
    </location>
</feature>
<reference evidence="2" key="1">
    <citation type="submission" date="2021-06" db="EMBL/GenBank/DDBJ databases">
        <authorList>
            <person name="Kallberg Y."/>
            <person name="Tangrot J."/>
            <person name="Rosling A."/>
        </authorList>
    </citation>
    <scope>NUCLEOTIDE SEQUENCE</scope>
    <source>
        <strain evidence="2">MA453B</strain>
    </source>
</reference>
<proteinExistence type="predicted"/>
<comment type="caution">
    <text evidence="2">The sequence shown here is derived from an EMBL/GenBank/DDBJ whole genome shotgun (WGS) entry which is preliminary data.</text>
</comment>
<dbReference type="AlphaFoldDB" id="A0A9N9JGY7"/>
<evidence type="ECO:0000256" key="1">
    <source>
        <dbReference type="SAM" id="MobiDB-lite"/>
    </source>
</evidence>
<evidence type="ECO:0000313" key="2">
    <source>
        <dbReference type="EMBL" id="CAG8778562.1"/>
    </source>
</evidence>
<keyword evidence="3" id="KW-1185">Reference proteome</keyword>
<feature type="compositionally biased region" description="Basic and acidic residues" evidence="1">
    <location>
        <begin position="8"/>
        <end position="31"/>
    </location>
</feature>
<dbReference type="Proteomes" id="UP000789405">
    <property type="component" value="Unassembled WGS sequence"/>
</dbReference>
<evidence type="ECO:0000313" key="3">
    <source>
        <dbReference type="Proteomes" id="UP000789405"/>
    </source>
</evidence>
<dbReference type="EMBL" id="CAJVPY010021162">
    <property type="protein sequence ID" value="CAG8778562.1"/>
    <property type="molecule type" value="Genomic_DNA"/>
</dbReference>